<evidence type="ECO:0000256" key="1">
    <source>
        <dbReference type="SAM" id="MobiDB-lite"/>
    </source>
</evidence>
<gene>
    <name evidence="2" type="ORF">M6B38_407065</name>
</gene>
<comment type="caution">
    <text evidence="2">The sequence shown here is derived from an EMBL/GenBank/DDBJ whole genome shotgun (WGS) entry which is preliminary data.</text>
</comment>
<dbReference type="EMBL" id="JANAVB010027292">
    <property type="protein sequence ID" value="KAJ6818349.1"/>
    <property type="molecule type" value="Genomic_DNA"/>
</dbReference>
<evidence type="ECO:0000313" key="2">
    <source>
        <dbReference type="EMBL" id="KAJ6818349.1"/>
    </source>
</evidence>
<accession>A0AAX6FPT2</accession>
<keyword evidence="3" id="KW-1185">Reference proteome</keyword>
<dbReference type="Proteomes" id="UP001140949">
    <property type="component" value="Unassembled WGS sequence"/>
</dbReference>
<proteinExistence type="predicted"/>
<organism evidence="2 3">
    <name type="scientific">Iris pallida</name>
    <name type="common">Sweet iris</name>
    <dbReference type="NCBI Taxonomy" id="29817"/>
    <lineage>
        <taxon>Eukaryota</taxon>
        <taxon>Viridiplantae</taxon>
        <taxon>Streptophyta</taxon>
        <taxon>Embryophyta</taxon>
        <taxon>Tracheophyta</taxon>
        <taxon>Spermatophyta</taxon>
        <taxon>Magnoliopsida</taxon>
        <taxon>Liliopsida</taxon>
        <taxon>Asparagales</taxon>
        <taxon>Iridaceae</taxon>
        <taxon>Iridoideae</taxon>
        <taxon>Irideae</taxon>
        <taxon>Iris</taxon>
    </lineage>
</organism>
<reference evidence="2" key="1">
    <citation type="journal article" date="2023" name="GigaByte">
        <title>Genome assembly of the bearded iris, Iris pallida Lam.</title>
        <authorList>
            <person name="Bruccoleri R.E."/>
            <person name="Oakeley E.J."/>
            <person name="Faust A.M.E."/>
            <person name="Altorfer M."/>
            <person name="Dessus-Babus S."/>
            <person name="Burckhardt D."/>
            <person name="Oertli M."/>
            <person name="Naumann U."/>
            <person name="Petersen F."/>
            <person name="Wong J."/>
        </authorList>
    </citation>
    <scope>NUCLEOTIDE SEQUENCE</scope>
    <source>
        <strain evidence="2">GSM-AAB239-AS_SAM_17_03QT</strain>
    </source>
</reference>
<evidence type="ECO:0000313" key="3">
    <source>
        <dbReference type="Proteomes" id="UP001140949"/>
    </source>
</evidence>
<dbReference type="AlphaFoldDB" id="A0AAX6FPT2"/>
<reference evidence="2" key="2">
    <citation type="submission" date="2023-04" db="EMBL/GenBank/DDBJ databases">
        <authorList>
            <person name="Bruccoleri R.E."/>
            <person name="Oakeley E.J."/>
            <person name="Faust A.-M."/>
            <person name="Dessus-Babus S."/>
            <person name="Altorfer M."/>
            <person name="Burckhardt D."/>
            <person name="Oertli M."/>
            <person name="Naumann U."/>
            <person name="Petersen F."/>
            <person name="Wong J."/>
        </authorList>
    </citation>
    <scope>NUCLEOTIDE SEQUENCE</scope>
    <source>
        <strain evidence="2">GSM-AAB239-AS_SAM_17_03QT</strain>
        <tissue evidence="2">Leaf</tissue>
    </source>
</reference>
<feature type="compositionally biased region" description="Low complexity" evidence="1">
    <location>
        <begin position="15"/>
        <end position="29"/>
    </location>
</feature>
<feature type="region of interest" description="Disordered" evidence="1">
    <location>
        <begin position="1"/>
        <end position="36"/>
    </location>
</feature>
<sequence>MVPATPATPATGGLSPSSDSFSNDVASSSTHPSATPIVSISLAMEVQSSSRA</sequence>
<name>A0AAX6FPT2_IRIPA</name>
<protein>
    <submittedName>
        <fullName evidence="2">Uncharacterized protein</fullName>
    </submittedName>
</protein>